<dbReference type="EMBL" id="MTYH01000106">
    <property type="protein sequence ID" value="PNP38225.1"/>
    <property type="molecule type" value="Genomic_DNA"/>
</dbReference>
<dbReference type="SUPFAM" id="SSF56112">
    <property type="entry name" value="Protein kinase-like (PK-like)"/>
    <property type="match status" value="1"/>
</dbReference>
<dbReference type="OrthoDB" id="2906425at2759"/>
<evidence type="ECO:0000313" key="1">
    <source>
        <dbReference type="EMBL" id="PNP38225.1"/>
    </source>
</evidence>
<organism evidence="1 2">
    <name type="scientific">Trichoderma gamsii</name>
    <dbReference type="NCBI Taxonomy" id="398673"/>
    <lineage>
        <taxon>Eukaryota</taxon>
        <taxon>Fungi</taxon>
        <taxon>Dikarya</taxon>
        <taxon>Ascomycota</taxon>
        <taxon>Pezizomycotina</taxon>
        <taxon>Sordariomycetes</taxon>
        <taxon>Hypocreomycetidae</taxon>
        <taxon>Hypocreales</taxon>
        <taxon>Hypocreaceae</taxon>
        <taxon>Trichoderma</taxon>
    </lineage>
</organism>
<name>A0A2K0SY75_9HYPO</name>
<dbReference type="Proteomes" id="UP000236546">
    <property type="component" value="Unassembled WGS sequence"/>
</dbReference>
<dbReference type="InterPro" id="IPR011009">
    <property type="entry name" value="Kinase-like_dom_sf"/>
</dbReference>
<dbReference type="AlphaFoldDB" id="A0A2K0SY75"/>
<evidence type="ECO:0000313" key="2">
    <source>
        <dbReference type="Proteomes" id="UP000236546"/>
    </source>
</evidence>
<gene>
    <name evidence="1" type="ORF">TGAMA5MH_09795</name>
</gene>
<protein>
    <recommendedName>
        <fullName evidence="3">Aminoglycoside phosphotransferase domain-containing protein</fullName>
    </recommendedName>
</protein>
<reference evidence="1 2" key="1">
    <citation type="submission" date="2017-02" db="EMBL/GenBank/DDBJ databases">
        <title>Genomes of Trichoderma spp. with biocontrol activity.</title>
        <authorList>
            <person name="Gardiner D."/>
            <person name="Kazan K."/>
            <person name="Vos C."/>
            <person name="Harvey P."/>
        </authorList>
    </citation>
    <scope>NUCLEOTIDE SEQUENCE [LARGE SCALE GENOMIC DNA]</scope>
    <source>
        <strain evidence="1 2">A5MH</strain>
    </source>
</reference>
<accession>A0A2K0SY75</accession>
<evidence type="ECO:0008006" key="3">
    <source>
        <dbReference type="Google" id="ProtNLM"/>
    </source>
</evidence>
<sequence>MAPPTNSELNDKREKHCIAISPERKHFRVSSTFVKRSLRPCEWQKQDGYMHVPLFNMERVLNEGACLLFLADTGIPLPKLLGCFEDDGAAYLITEYVDGVGMNDLDAESQAVVAEELQGSRS</sequence>
<comment type="caution">
    <text evidence="1">The sequence shown here is derived from an EMBL/GenBank/DDBJ whole genome shotgun (WGS) entry which is preliminary data.</text>
</comment>
<proteinExistence type="predicted"/>